<evidence type="ECO:0000313" key="2">
    <source>
        <dbReference type="EMBL" id="KYQ48524.1"/>
    </source>
</evidence>
<evidence type="ECO:0000256" key="1">
    <source>
        <dbReference type="SAM" id="MobiDB-lite"/>
    </source>
</evidence>
<keyword evidence="3" id="KW-1185">Reference proteome</keyword>
<feature type="region of interest" description="Disordered" evidence="1">
    <location>
        <begin position="162"/>
        <end position="187"/>
    </location>
</feature>
<name>A0A151WKZ7_9HYME</name>
<gene>
    <name evidence="2" type="ORF">ALC60_12430</name>
</gene>
<dbReference type="EMBL" id="KQ982989">
    <property type="protein sequence ID" value="KYQ48524.1"/>
    <property type="molecule type" value="Genomic_DNA"/>
</dbReference>
<dbReference type="AlphaFoldDB" id="A0A151WKZ7"/>
<feature type="region of interest" description="Disordered" evidence="1">
    <location>
        <begin position="75"/>
        <end position="95"/>
    </location>
</feature>
<feature type="compositionally biased region" description="Polar residues" evidence="1">
    <location>
        <begin position="86"/>
        <end position="95"/>
    </location>
</feature>
<protein>
    <submittedName>
        <fullName evidence="2">Uncharacterized protein</fullName>
    </submittedName>
</protein>
<dbReference type="Proteomes" id="UP000075809">
    <property type="component" value="Unassembled WGS sequence"/>
</dbReference>
<accession>A0A151WKZ7</accession>
<sequence>MINCRWGVNQLGIFAWRENVRNSDVVVRAENIATDVLFGLRYPGRRRGGSDWCAGQEAAREWWIETKRRLRNPVAVASRERKKGTDGSSPRTTLITGGHSCVLPRVARNKNDAFRSDVKVRTASHYCDSLSTLTKVLKRVMTDPSIKSRHRKNKSRQMTMMMTPVKAQDDSAVAPRRAPQGTASMSR</sequence>
<evidence type="ECO:0000313" key="3">
    <source>
        <dbReference type="Proteomes" id="UP000075809"/>
    </source>
</evidence>
<proteinExistence type="predicted"/>
<organism evidence="2 3">
    <name type="scientific">Mycetomoellerius zeteki</name>
    <dbReference type="NCBI Taxonomy" id="64791"/>
    <lineage>
        <taxon>Eukaryota</taxon>
        <taxon>Metazoa</taxon>
        <taxon>Ecdysozoa</taxon>
        <taxon>Arthropoda</taxon>
        <taxon>Hexapoda</taxon>
        <taxon>Insecta</taxon>
        <taxon>Pterygota</taxon>
        <taxon>Neoptera</taxon>
        <taxon>Endopterygota</taxon>
        <taxon>Hymenoptera</taxon>
        <taxon>Apocrita</taxon>
        <taxon>Aculeata</taxon>
        <taxon>Formicoidea</taxon>
        <taxon>Formicidae</taxon>
        <taxon>Myrmicinae</taxon>
        <taxon>Mycetomoellerius</taxon>
    </lineage>
</organism>
<reference evidence="2 3" key="1">
    <citation type="submission" date="2015-09" db="EMBL/GenBank/DDBJ databases">
        <title>Trachymyrmex zeteki WGS genome.</title>
        <authorList>
            <person name="Nygaard S."/>
            <person name="Hu H."/>
            <person name="Boomsma J."/>
            <person name="Zhang G."/>
        </authorList>
    </citation>
    <scope>NUCLEOTIDE SEQUENCE [LARGE SCALE GENOMIC DNA]</scope>
    <source>
        <strain evidence="2">Tzet28-1</strain>
        <tissue evidence="2">Whole body</tissue>
    </source>
</reference>